<dbReference type="InterPro" id="IPR001451">
    <property type="entry name" value="Hexapep"/>
</dbReference>
<protein>
    <submittedName>
        <fullName evidence="3">Transacetylase</fullName>
    </submittedName>
</protein>
<keyword evidence="2" id="KW-0808">Transferase</keyword>
<reference evidence="3" key="1">
    <citation type="submission" date="2020-10" db="EMBL/GenBank/DDBJ databases">
        <title>ChiBAC.</title>
        <authorList>
            <person name="Zenner C."/>
            <person name="Hitch T.C.A."/>
            <person name="Clavel T."/>
        </authorList>
    </citation>
    <scope>NUCLEOTIDE SEQUENCE</scope>
    <source>
        <strain evidence="3">DSM 107454</strain>
    </source>
</reference>
<dbReference type="GO" id="GO:0008374">
    <property type="term" value="F:O-acyltransferase activity"/>
    <property type="evidence" value="ECO:0007669"/>
    <property type="project" value="TreeGrafter"/>
</dbReference>
<dbReference type="EMBL" id="JADCKB010000003">
    <property type="protein sequence ID" value="MBE5039335.1"/>
    <property type="molecule type" value="Genomic_DNA"/>
</dbReference>
<dbReference type="GO" id="GO:0005829">
    <property type="term" value="C:cytosol"/>
    <property type="evidence" value="ECO:0007669"/>
    <property type="project" value="TreeGrafter"/>
</dbReference>
<dbReference type="Proteomes" id="UP000806542">
    <property type="component" value="Unassembled WGS sequence"/>
</dbReference>
<dbReference type="CDD" id="cd04647">
    <property type="entry name" value="LbH_MAT_like"/>
    <property type="match status" value="1"/>
</dbReference>
<dbReference type="PANTHER" id="PTHR23416:SF23">
    <property type="entry name" value="ACETYLTRANSFERASE C18B11.09C-RELATED"/>
    <property type="match status" value="1"/>
</dbReference>
<dbReference type="RefSeq" id="WP_226391896.1">
    <property type="nucleotide sequence ID" value="NZ_JADCKB010000003.1"/>
</dbReference>
<comment type="caution">
    <text evidence="3">The sequence shown here is derived from an EMBL/GenBank/DDBJ whole genome shotgun (WGS) entry which is preliminary data.</text>
</comment>
<dbReference type="SUPFAM" id="SSF51161">
    <property type="entry name" value="Trimeric LpxA-like enzymes"/>
    <property type="match status" value="1"/>
</dbReference>
<dbReference type="AlphaFoldDB" id="A0A9D5M2C8"/>
<comment type="similarity">
    <text evidence="1">Belongs to the transferase hexapeptide repeat family.</text>
</comment>
<organism evidence="3 4">
    <name type="scientific">Ructibacterium gallinarum</name>
    <dbReference type="NCBI Taxonomy" id="2779355"/>
    <lineage>
        <taxon>Bacteria</taxon>
        <taxon>Bacillati</taxon>
        <taxon>Bacillota</taxon>
        <taxon>Clostridia</taxon>
        <taxon>Eubacteriales</taxon>
        <taxon>Oscillospiraceae</taxon>
        <taxon>Ructibacterium</taxon>
    </lineage>
</organism>
<dbReference type="InterPro" id="IPR051159">
    <property type="entry name" value="Hexapeptide_acetyltransf"/>
</dbReference>
<dbReference type="Pfam" id="PF00132">
    <property type="entry name" value="Hexapep"/>
    <property type="match status" value="1"/>
</dbReference>
<evidence type="ECO:0000256" key="1">
    <source>
        <dbReference type="ARBA" id="ARBA00007274"/>
    </source>
</evidence>
<evidence type="ECO:0000313" key="4">
    <source>
        <dbReference type="Proteomes" id="UP000806542"/>
    </source>
</evidence>
<proteinExistence type="inferred from homology"/>
<dbReference type="InterPro" id="IPR011004">
    <property type="entry name" value="Trimer_LpxA-like_sf"/>
</dbReference>
<evidence type="ECO:0000313" key="3">
    <source>
        <dbReference type="EMBL" id="MBE5039335.1"/>
    </source>
</evidence>
<gene>
    <name evidence="3" type="ORF">INF28_02485</name>
</gene>
<keyword evidence="4" id="KW-1185">Reference proteome</keyword>
<dbReference type="Gene3D" id="2.160.10.10">
    <property type="entry name" value="Hexapeptide repeat proteins"/>
    <property type="match status" value="1"/>
</dbReference>
<evidence type="ECO:0000256" key="2">
    <source>
        <dbReference type="ARBA" id="ARBA00022679"/>
    </source>
</evidence>
<dbReference type="PANTHER" id="PTHR23416">
    <property type="entry name" value="SIALIC ACID SYNTHASE-RELATED"/>
    <property type="match status" value="1"/>
</dbReference>
<accession>A0A9D5M2C8</accession>
<sequence>MGKVELRNSNIVIGKNVCFRGDIILDGDGPIVIGDDVRINHGCYLLASKDGGITIGSKTGIAPYTYIIDMDHGTKAGDNYHTQPDIVKKVVIGKNVWIAQNCTILKGSVIGDNAVCAAKTVITGKQIPENAIVAGIPGRVIKYKN</sequence>
<name>A0A9D5M2C8_9FIRM</name>